<comment type="caution">
    <text evidence="1">The sequence shown here is derived from an EMBL/GenBank/DDBJ whole genome shotgun (WGS) entry which is preliminary data.</text>
</comment>
<dbReference type="Proteomes" id="UP001498238">
    <property type="component" value="Unassembled WGS sequence"/>
</dbReference>
<organism evidence="1 2">
    <name type="scientific">Brevibacterium metallidurans</name>
    <dbReference type="NCBI Taxonomy" id="1482676"/>
    <lineage>
        <taxon>Bacteria</taxon>
        <taxon>Bacillati</taxon>
        <taxon>Actinomycetota</taxon>
        <taxon>Actinomycetes</taxon>
        <taxon>Micrococcales</taxon>
        <taxon>Brevibacteriaceae</taxon>
        <taxon>Brevibacterium</taxon>
    </lineage>
</organism>
<keyword evidence="2" id="KW-1185">Reference proteome</keyword>
<dbReference type="EMBL" id="BAAAAF010000005">
    <property type="protein sequence ID" value="GAA0035627.1"/>
    <property type="molecule type" value="Genomic_DNA"/>
</dbReference>
<evidence type="ECO:0000313" key="2">
    <source>
        <dbReference type="Proteomes" id="UP001498238"/>
    </source>
</evidence>
<proteinExistence type="predicted"/>
<name>A0ABP3C756_9MICO</name>
<protein>
    <submittedName>
        <fullName evidence="1">Uncharacterized protein</fullName>
    </submittedName>
</protein>
<dbReference type="RefSeq" id="WP_339392508.1">
    <property type="nucleotide sequence ID" value="NZ_BAAAAF010000005.1"/>
</dbReference>
<sequence>MTPMLLSPGNRPQPVSGIDDPLAAEAVGPALIVAADVAAALPESPDPTTLGLRPLSFRERGGHWQEIGYEAADHWQALAPALRARVLADRTAAFDVEEFKATTNGASASMITNNWIYSGHPRRYRIAGELRDLAEVVAAISA</sequence>
<evidence type="ECO:0000313" key="1">
    <source>
        <dbReference type="EMBL" id="GAA0035627.1"/>
    </source>
</evidence>
<reference evidence="1 2" key="1">
    <citation type="submission" date="2024-01" db="EMBL/GenBank/DDBJ databases">
        <title>Characterization of antibiotic resistant novel bacterial strains and their environmental applications.</title>
        <authorList>
            <person name="Manzoor S."/>
            <person name="Abbas S."/>
            <person name="Arshad M."/>
            <person name="Ahmed I."/>
        </authorList>
    </citation>
    <scope>NUCLEOTIDE SEQUENCE [LARGE SCALE GENOMIC DNA]</scope>
    <source>
        <strain evidence="1 2">NCCP-602</strain>
    </source>
</reference>
<gene>
    <name evidence="1" type="ORF">NCCP602_15880</name>
</gene>
<accession>A0ABP3C756</accession>